<protein>
    <submittedName>
        <fullName evidence="2">Uncharacterized protein</fullName>
    </submittedName>
</protein>
<feature type="compositionally biased region" description="Basic and acidic residues" evidence="1">
    <location>
        <begin position="1"/>
        <end position="12"/>
    </location>
</feature>
<dbReference type="EMBL" id="RIBY02000089">
    <property type="protein sequence ID" value="KAH9845373.1"/>
    <property type="molecule type" value="Genomic_DNA"/>
</dbReference>
<dbReference type="AlphaFoldDB" id="A0A9W7W6S9"/>
<accession>A0A9W7W6S9</accession>
<evidence type="ECO:0000313" key="3">
    <source>
        <dbReference type="Proteomes" id="UP001138500"/>
    </source>
</evidence>
<organism evidence="2 3">
    <name type="scientific">Teratosphaeria destructans</name>
    <dbReference type="NCBI Taxonomy" id="418781"/>
    <lineage>
        <taxon>Eukaryota</taxon>
        <taxon>Fungi</taxon>
        <taxon>Dikarya</taxon>
        <taxon>Ascomycota</taxon>
        <taxon>Pezizomycotina</taxon>
        <taxon>Dothideomycetes</taxon>
        <taxon>Dothideomycetidae</taxon>
        <taxon>Mycosphaerellales</taxon>
        <taxon>Teratosphaeriaceae</taxon>
        <taxon>Teratosphaeria</taxon>
    </lineage>
</organism>
<name>A0A9W7W6S9_9PEZI</name>
<comment type="caution">
    <text evidence="2">The sequence shown here is derived from an EMBL/GenBank/DDBJ whole genome shotgun (WGS) entry which is preliminary data.</text>
</comment>
<evidence type="ECO:0000313" key="2">
    <source>
        <dbReference type="EMBL" id="KAH9845373.1"/>
    </source>
</evidence>
<feature type="compositionally biased region" description="Basic and acidic residues" evidence="1">
    <location>
        <begin position="36"/>
        <end position="47"/>
    </location>
</feature>
<feature type="region of interest" description="Disordered" evidence="1">
    <location>
        <begin position="1"/>
        <end position="47"/>
    </location>
</feature>
<feature type="non-terminal residue" evidence="2">
    <location>
        <position position="1"/>
    </location>
</feature>
<sequence>TLSSKRQTEKAKTLKKTTSLAPDKLALSPKGQEQALQKKRDIKQAEG</sequence>
<evidence type="ECO:0000256" key="1">
    <source>
        <dbReference type="SAM" id="MobiDB-lite"/>
    </source>
</evidence>
<gene>
    <name evidence="2" type="ORF">Tdes44962_MAKER10488</name>
</gene>
<reference evidence="2 3" key="2">
    <citation type="journal article" date="2021" name="Curr. Genet.">
        <title>Genetic response to nitrogen starvation in the aggressive Eucalyptus foliar pathogen Teratosphaeria destructans.</title>
        <authorList>
            <person name="Havenga M."/>
            <person name="Wingfield B.D."/>
            <person name="Wingfield M.J."/>
            <person name="Dreyer L.L."/>
            <person name="Roets F."/>
            <person name="Aylward J."/>
        </authorList>
    </citation>
    <scope>NUCLEOTIDE SEQUENCE [LARGE SCALE GENOMIC DNA]</scope>
    <source>
        <strain evidence="2">CMW44962</strain>
    </source>
</reference>
<proteinExistence type="predicted"/>
<reference evidence="2 3" key="1">
    <citation type="journal article" date="2018" name="IMA Fungus">
        <title>IMA Genome-F 10: Nine draft genome sequences of Claviceps purpurea s.lat., including C. arundinis, C. humidiphila, and C. cf. spartinae, pseudomolecules for the pitch canker pathogen Fusarium circinatum, draft genome of Davidsoniella eucalypti, Grosmannia galeiformis, Quambalaria eucalypti, and Teratosphaeria destructans.</title>
        <authorList>
            <person name="Wingfield B.D."/>
            <person name="Liu M."/>
            <person name="Nguyen H.D."/>
            <person name="Lane F.A."/>
            <person name="Morgan S.W."/>
            <person name="De Vos L."/>
            <person name="Wilken P.M."/>
            <person name="Duong T.A."/>
            <person name="Aylward J."/>
            <person name="Coetzee M.P."/>
            <person name="Dadej K."/>
            <person name="De Beer Z.W."/>
            <person name="Findlay W."/>
            <person name="Havenga M."/>
            <person name="Kolarik M."/>
            <person name="Menzies J.G."/>
            <person name="Naidoo K."/>
            <person name="Pochopski O."/>
            <person name="Shoukouhi P."/>
            <person name="Santana Q.C."/>
            <person name="Seifert K.A."/>
            <person name="Soal N."/>
            <person name="Steenkamp E.T."/>
            <person name="Tatham C.T."/>
            <person name="van der Nest M.A."/>
            <person name="Wingfield M.J."/>
        </authorList>
    </citation>
    <scope>NUCLEOTIDE SEQUENCE [LARGE SCALE GENOMIC DNA]</scope>
    <source>
        <strain evidence="2">CMW44962</strain>
    </source>
</reference>
<keyword evidence="3" id="KW-1185">Reference proteome</keyword>
<dbReference type="Proteomes" id="UP001138500">
    <property type="component" value="Unassembled WGS sequence"/>
</dbReference>